<dbReference type="OrthoDB" id="5338512at2759"/>
<feature type="compositionally biased region" description="Low complexity" evidence="1">
    <location>
        <begin position="213"/>
        <end position="222"/>
    </location>
</feature>
<organism evidence="4 5">
    <name type="scientific">Myriangium duriaei CBS 260.36</name>
    <dbReference type="NCBI Taxonomy" id="1168546"/>
    <lineage>
        <taxon>Eukaryota</taxon>
        <taxon>Fungi</taxon>
        <taxon>Dikarya</taxon>
        <taxon>Ascomycota</taxon>
        <taxon>Pezizomycotina</taxon>
        <taxon>Dothideomycetes</taxon>
        <taxon>Dothideomycetidae</taxon>
        <taxon>Myriangiales</taxon>
        <taxon>Myriangiaceae</taxon>
        <taxon>Myriangium</taxon>
    </lineage>
</organism>
<keyword evidence="3" id="KW-0732">Signal</keyword>
<evidence type="ECO:0000256" key="1">
    <source>
        <dbReference type="SAM" id="MobiDB-lite"/>
    </source>
</evidence>
<evidence type="ECO:0000256" key="3">
    <source>
        <dbReference type="SAM" id="SignalP"/>
    </source>
</evidence>
<feature type="region of interest" description="Disordered" evidence="1">
    <location>
        <begin position="250"/>
        <end position="411"/>
    </location>
</feature>
<keyword evidence="2" id="KW-0472">Membrane</keyword>
<feature type="signal peptide" evidence="3">
    <location>
        <begin position="1"/>
        <end position="19"/>
    </location>
</feature>
<reference evidence="4" key="1">
    <citation type="journal article" date="2020" name="Stud. Mycol.">
        <title>101 Dothideomycetes genomes: a test case for predicting lifestyles and emergence of pathogens.</title>
        <authorList>
            <person name="Haridas S."/>
            <person name="Albert R."/>
            <person name="Binder M."/>
            <person name="Bloem J."/>
            <person name="Labutti K."/>
            <person name="Salamov A."/>
            <person name="Andreopoulos B."/>
            <person name="Baker S."/>
            <person name="Barry K."/>
            <person name="Bills G."/>
            <person name="Bluhm B."/>
            <person name="Cannon C."/>
            <person name="Castanera R."/>
            <person name="Culley D."/>
            <person name="Daum C."/>
            <person name="Ezra D."/>
            <person name="Gonzalez J."/>
            <person name="Henrissat B."/>
            <person name="Kuo A."/>
            <person name="Liang C."/>
            <person name="Lipzen A."/>
            <person name="Lutzoni F."/>
            <person name="Magnuson J."/>
            <person name="Mondo S."/>
            <person name="Nolan M."/>
            <person name="Ohm R."/>
            <person name="Pangilinan J."/>
            <person name="Park H.-J."/>
            <person name="Ramirez L."/>
            <person name="Alfaro M."/>
            <person name="Sun H."/>
            <person name="Tritt A."/>
            <person name="Yoshinaga Y."/>
            <person name="Zwiers L.-H."/>
            <person name="Turgeon B."/>
            <person name="Goodwin S."/>
            <person name="Spatafora J."/>
            <person name="Crous P."/>
            <person name="Grigoriev I."/>
        </authorList>
    </citation>
    <scope>NUCLEOTIDE SEQUENCE</scope>
    <source>
        <strain evidence="4">CBS 260.36</strain>
    </source>
</reference>
<dbReference type="Proteomes" id="UP000799439">
    <property type="component" value="Unassembled WGS sequence"/>
</dbReference>
<accession>A0A9P4MHC2</accession>
<feature type="chain" id="PRO_5040502174" evidence="3">
    <location>
        <begin position="20"/>
        <end position="411"/>
    </location>
</feature>
<evidence type="ECO:0000313" key="5">
    <source>
        <dbReference type="Proteomes" id="UP000799439"/>
    </source>
</evidence>
<name>A0A9P4MHC2_9PEZI</name>
<keyword evidence="2" id="KW-0812">Transmembrane</keyword>
<feature type="region of interest" description="Disordered" evidence="1">
    <location>
        <begin position="213"/>
        <end position="233"/>
    </location>
</feature>
<evidence type="ECO:0000313" key="4">
    <source>
        <dbReference type="EMBL" id="KAF2149864.1"/>
    </source>
</evidence>
<dbReference type="AlphaFoldDB" id="A0A9P4MHC2"/>
<comment type="caution">
    <text evidence="4">The sequence shown here is derived from an EMBL/GenBank/DDBJ whole genome shotgun (WGS) entry which is preliminary data.</text>
</comment>
<keyword evidence="2" id="KW-1133">Transmembrane helix</keyword>
<feature type="compositionally biased region" description="Polar residues" evidence="1">
    <location>
        <begin position="309"/>
        <end position="318"/>
    </location>
</feature>
<dbReference type="EMBL" id="ML996090">
    <property type="protein sequence ID" value="KAF2149864.1"/>
    <property type="molecule type" value="Genomic_DNA"/>
</dbReference>
<proteinExistence type="predicted"/>
<keyword evidence="5" id="KW-1185">Reference proteome</keyword>
<feature type="compositionally biased region" description="Basic and acidic residues" evidence="1">
    <location>
        <begin position="388"/>
        <end position="399"/>
    </location>
</feature>
<feature type="transmembrane region" description="Helical" evidence="2">
    <location>
        <begin position="183"/>
        <end position="206"/>
    </location>
</feature>
<gene>
    <name evidence="4" type="ORF">K461DRAFT_314943</name>
</gene>
<feature type="region of interest" description="Disordered" evidence="1">
    <location>
        <begin position="140"/>
        <end position="175"/>
    </location>
</feature>
<sequence length="411" mass="43009">MAKTSWRLTLLTYLPLACAIPFESLFTRQAQCGGQTSLNACGTGFPPAFCCPANSVCQPFNGNGLVTTICCPTGASCDAVQPIICNITLQNARLFPANPIHTTNLNATLPQCDGQCCPLGFNCVNNSCVANNSKAATNGSASASSSTASKTSTSSPSSPTSSTTNSSSPSAGATGTSFSGRSFAAGFFPGIILGAAVLFGIIFFLARRRTASKSKSTTSSSKPAPPPSPAPCFARQISAPVAQNPYAVRTDFSSSSRPGLGTDKMLPPPPPPPVQSAARAPEVRSAPGHTSYQAVPRHDTPPLPPLPLNVSSSKGSVNPPQPLRFKPQRISRRDSDRASRGTIRVVMSPDPTPGAWDGGREEGYRLPVPPQRYGGGGGEEVTPSKPPKQREDMGSRETRFSNFMGKGFNWR</sequence>
<protein>
    <submittedName>
        <fullName evidence="4">Uncharacterized protein</fullName>
    </submittedName>
</protein>
<evidence type="ECO:0000256" key="2">
    <source>
        <dbReference type="SAM" id="Phobius"/>
    </source>
</evidence>